<dbReference type="Proteomes" id="UP000008467">
    <property type="component" value="Chromosome"/>
</dbReference>
<dbReference type="RefSeq" id="WP_013656919.1">
    <property type="nucleotide sequence ID" value="NC_015275.1"/>
</dbReference>
<feature type="domain" description="FAD-dependent protein C-terminal" evidence="1">
    <location>
        <begin position="278"/>
        <end position="475"/>
    </location>
</feature>
<dbReference type="InterPro" id="IPR036188">
    <property type="entry name" value="FAD/NAD-bd_sf"/>
</dbReference>
<sequence length="530" mass="58808">MIRVQDIKLNLNEELSLLPEKIAKKLKIKTSDILEYRIFKEAIDARKKKDIKLVYTVDVATTKDKQLLAKMPELKWESMAYVCPIKGNQWLKHRPVVVGSGPCGLFAALILAQEGFKPIVLERGKAVDARVEDVEHFWQTGSFDPTSNVQFGEGGAGTFSDGKLTTQIKNKRCHKVLEEMVKAGAPDNILYKNKPHVGTDILRDVVKNIRETIIKLGGEYRFESQVTDIEYEHGEVKAVIINDKERLETQICILAIGHSARDTFIMLNNRQIHMEQKPFSMGMRIEHLQEWINEAQFGEENKNHEKLGAAEYKLVHHCANGRTAYSFCMCPGGYVIASASEEGRVVTNGMSEHSRDGKNANSAILVNVGPKDYGSDDPLAGMHLQRELEELAFHLGGEDYKAPVQLLGDFLNNQASTQIGIVKPTYTLGVKLTNMRAALPDFITSAIDEAMKVFGQKIKGFDHPEALFTGFETRSSSPIRLPRNEAYESNVKGLYPAGEGAGYAGGITSAAVDGIQVAEAIIQKYAGINE</sequence>
<dbReference type="eggNOG" id="COG2509">
    <property type="taxonomic scope" value="Bacteria"/>
</dbReference>
<protein>
    <submittedName>
        <fullName evidence="2">FAD-dependent pyridine nucleotide-disulfide oxidoreductase</fullName>
    </submittedName>
</protein>
<dbReference type="AlphaFoldDB" id="F2JP10"/>
<dbReference type="Gene3D" id="3.50.50.60">
    <property type="entry name" value="FAD/NAD(P)-binding domain"/>
    <property type="match status" value="2"/>
</dbReference>
<dbReference type="Gene3D" id="3.30.70.2700">
    <property type="match status" value="1"/>
</dbReference>
<dbReference type="KEGG" id="cle:Clole_1904"/>
<dbReference type="STRING" id="642492.Clole_1904"/>
<dbReference type="EMBL" id="CP002582">
    <property type="protein sequence ID" value="ADZ83624.1"/>
    <property type="molecule type" value="Genomic_DNA"/>
</dbReference>
<dbReference type="Pfam" id="PF21688">
    <property type="entry name" value="FAD-depend_C"/>
    <property type="match status" value="1"/>
</dbReference>
<dbReference type="SUPFAM" id="SSF51905">
    <property type="entry name" value="FAD/NAD(P)-binding domain"/>
    <property type="match status" value="1"/>
</dbReference>
<dbReference type="HOGENOM" id="CLU_028644_3_0_9"/>
<organism evidence="2 3">
    <name type="scientific">Cellulosilyticum lentocellum (strain ATCC 49066 / DSM 5427 / NCIMB 11756 / RHM5)</name>
    <name type="common">Clostridium lentocellum</name>
    <dbReference type="NCBI Taxonomy" id="642492"/>
    <lineage>
        <taxon>Bacteria</taxon>
        <taxon>Bacillati</taxon>
        <taxon>Bacillota</taxon>
        <taxon>Clostridia</taxon>
        <taxon>Lachnospirales</taxon>
        <taxon>Cellulosilyticaceae</taxon>
        <taxon>Cellulosilyticum</taxon>
    </lineage>
</organism>
<evidence type="ECO:0000313" key="2">
    <source>
        <dbReference type="EMBL" id="ADZ83624.1"/>
    </source>
</evidence>
<evidence type="ECO:0000313" key="3">
    <source>
        <dbReference type="Proteomes" id="UP000008467"/>
    </source>
</evidence>
<proteinExistence type="predicted"/>
<dbReference type="PIRSF" id="PIRSF038984">
    <property type="entry name" value="FAD_binding_protein"/>
    <property type="match status" value="1"/>
</dbReference>
<gene>
    <name evidence="2" type="ordered locus">Clole_1904</name>
</gene>
<reference evidence="2 3" key="1">
    <citation type="journal article" date="2011" name="J. Bacteriol.">
        <title>Complete genome sequence of the cellulose-degrading bacterium Cellulosilyticum lentocellum.</title>
        <authorList>
            <consortium name="US DOE Joint Genome Institute"/>
            <person name="Miller D.A."/>
            <person name="Suen G."/>
            <person name="Bruce D."/>
            <person name="Copeland A."/>
            <person name="Cheng J.F."/>
            <person name="Detter C."/>
            <person name="Goodwin L.A."/>
            <person name="Han C.S."/>
            <person name="Hauser L.J."/>
            <person name="Land M.L."/>
            <person name="Lapidus A."/>
            <person name="Lucas S."/>
            <person name="Meincke L."/>
            <person name="Pitluck S."/>
            <person name="Tapia R."/>
            <person name="Teshima H."/>
            <person name="Woyke T."/>
            <person name="Fox B.G."/>
            <person name="Angert E.R."/>
            <person name="Currie C.R."/>
        </authorList>
    </citation>
    <scope>NUCLEOTIDE SEQUENCE [LARGE SCALE GENOMIC DNA]</scope>
    <source>
        <strain evidence="3">ATCC 49066 / DSM 5427 / NCIMB 11756 / RHM5</strain>
    </source>
</reference>
<dbReference type="InterPro" id="IPR028348">
    <property type="entry name" value="FAD-binding_protein"/>
</dbReference>
<dbReference type="PANTHER" id="PTHR42842">
    <property type="entry name" value="FAD/NAD(P)-BINDING OXIDOREDUCTASE"/>
    <property type="match status" value="1"/>
</dbReference>
<accession>F2JP10</accession>
<dbReference type="InterPro" id="IPR049516">
    <property type="entry name" value="FAD-depend_C"/>
</dbReference>
<evidence type="ECO:0000259" key="1">
    <source>
        <dbReference type="Pfam" id="PF21688"/>
    </source>
</evidence>
<keyword evidence="3" id="KW-1185">Reference proteome</keyword>
<name>F2JP10_CELLD</name>
<dbReference type="PANTHER" id="PTHR42842:SF3">
    <property type="entry name" value="FAD_NAD(P)-BINDING OXIDOREDUCTASE FAMILY PROTEIN"/>
    <property type="match status" value="1"/>
</dbReference>